<evidence type="ECO:0000313" key="1">
    <source>
        <dbReference type="EMBL" id="CAG8774983.1"/>
    </source>
</evidence>
<comment type="caution">
    <text evidence="1">The sequence shown here is derived from an EMBL/GenBank/DDBJ whole genome shotgun (WGS) entry which is preliminary data.</text>
</comment>
<proteinExistence type="predicted"/>
<protein>
    <submittedName>
        <fullName evidence="1">14375_t:CDS:1</fullName>
    </submittedName>
</protein>
<gene>
    <name evidence="1" type="ORF">SPELUC_LOCUS16018</name>
</gene>
<organism evidence="1 2">
    <name type="scientific">Cetraspora pellucida</name>
    <dbReference type="NCBI Taxonomy" id="1433469"/>
    <lineage>
        <taxon>Eukaryota</taxon>
        <taxon>Fungi</taxon>
        <taxon>Fungi incertae sedis</taxon>
        <taxon>Mucoromycota</taxon>
        <taxon>Glomeromycotina</taxon>
        <taxon>Glomeromycetes</taxon>
        <taxon>Diversisporales</taxon>
        <taxon>Gigasporaceae</taxon>
        <taxon>Cetraspora</taxon>
    </lineage>
</organism>
<accession>A0ACA9R3I8</accession>
<dbReference type="Proteomes" id="UP000789366">
    <property type="component" value="Unassembled WGS sequence"/>
</dbReference>
<sequence length="189" mass="21727">MNHDPSNKQETSSTTQTSKRHHVRRRSYYPSTIRIILGHFASLTIFLFRQLFRSNNLPFLLTFLWHTYYARRLLRLPRTYLKRYFILGKRDPPPVIAIDVLQRLGGINLSLGLLALLALIRFRDMTTQKVTLLVLSVANGAQAWNDVINWRSGRWNWNNLAEIGGSDGTIALMNIVAYCISVLRSGSLL</sequence>
<reference evidence="1" key="1">
    <citation type="submission" date="2021-06" db="EMBL/GenBank/DDBJ databases">
        <authorList>
            <person name="Kallberg Y."/>
            <person name="Tangrot J."/>
            <person name="Rosling A."/>
        </authorList>
    </citation>
    <scope>NUCLEOTIDE SEQUENCE</scope>
    <source>
        <strain evidence="1">28 12/20/2015</strain>
    </source>
</reference>
<dbReference type="EMBL" id="CAJVPW010056456">
    <property type="protein sequence ID" value="CAG8774983.1"/>
    <property type="molecule type" value="Genomic_DNA"/>
</dbReference>
<evidence type="ECO:0000313" key="2">
    <source>
        <dbReference type="Proteomes" id="UP000789366"/>
    </source>
</evidence>
<name>A0ACA9R3I8_9GLOM</name>
<keyword evidence="2" id="KW-1185">Reference proteome</keyword>